<protein>
    <recommendedName>
        <fullName evidence="8">Glycine cleavage system P protein</fullName>
        <ecNumber evidence="8">1.4.4.2</ecNumber>
    </recommendedName>
</protein>
<dbReference type="GO" id="GO:0030170">
    <property type="term" value="F:pyridoxal phosphate binding"/>
    <property type="evidence" value="ECO:0007669"/>
    <property type="project" value="TreeGrafter"/>
</dbReference>
<dbReference type="EC" id="1.4.4.2" evidence="8"/>
<evidence type="ECO:0000256" key="1">
    <source>
        <dbReference type="ARBA" id="ARBA00001933"/>
    </source>
</evidence>
<dbReference type="Proteomes" id="UP000663760">
    <property type="component" value="Chromosome 15"/>
</dbReference>
<evidence type="ECO:0000313" key="11">
    <source>
        <dbReference type="EMBL" id="CAA7408782.1"/>
    </source>
</evidence>
<comment type="similarity">
    <text evidence="2 8">Belongs to the GcvP family.</text>
</comment>
<name>A0A7I8LG44_SPIIN</name>
<dbReference type="GO" id="GO:0048046">
    <property type="term" value="C:apoplast"/>
    <property type="evidence" value="ECO:0007669"/>
    <property type="project" value="TreeGrafter"/>
</dbReference>
<comment type="cofactor">
    <cofactor evidence="1 7 8">
        <name>pyridoxal 5'-phosphate</name>
        <dbReference type="ChEBI" id="CHEBI:597326"/>
    </cofactor>
</comment>
<dbReference type="Pfam" id="PF02347">
    <property type="entry name" value="GDC-P"/>
    <property type="match status" value="2"/>
</dbReference>
<dbReference type="PANTHER" id="PTHR11773:SF1">
    <property type="entry name" value="GLYCINE DEHYDROGENASE (DECARBOXYLATING), MITOCHONDRIAL"/>
    <property type="match status" value="1"/>
</dbReference>
<evidence type="ECO:0000256" key="3">
    <source>
        <dbReference type="ARBA" id="ARBA00022898"/>
    </source>
</evidence>
<evidence type="ECO:0000256" key="7">
    <source>
        <dbReference type="PIRSR" id="PIRSR603437-50"/>
    </source>
</evidence>
<dbReference type="GO" id="GO:0004375">
    <property type="term" value="F:glycine dehydrogenase (decarboxylating) activity"/>
    <property type="evidence" value="ECO:0007669"/>
    <property type="project" value="UniProtKB-UniRule"/>
</dbReference>
<keyword evidence="4 8" id="KW-0560">Oxidoreductase</keyword>
<evidence type="ECO:0000256" key="2">
    <source>
        <dbReference type="ARBA" id="ARBA00010756"/>
    </source>
</evidence>
<evidence type="ECO:0000256" key="4">
    <source>
        <dbReference type="ARBA" id="ARBA00023002"/>
    </source>
</evidence>
<dbReference type="InterPro" id="IPR015424">
    <property type="entry name" value="PyrdxlP-dep_Trfase"/>
</dbReference>
<evidence type="ECO:0000259" key="9">
    <source>
        <dbReference type="Pfam" id="PF02347"/>
    </source>
</evidence>
<keyword evidence="8" id="KW-0496">Mitochondrion</keyword>
<dbReference type="NCBIfam" id="TIGR00461">
    <property type="entry name" value="gcvP"/>
    <property type="match status" value="1"/>
</dbReference>
<dbReference type="AlphaFoldDB" id="A0A7I8LG44"/>
<organism evidence="11 12">
    <name type="scientific">Spirodela intermedia</name>
    <name type="common">Intermediate duckweed</name>
    <dbReference type="NCBI Taxonomy" id="51605"/>
    <lineage>
        <taxon>Eukaryota</taxon>
        <taxon>Viridiplantae</taxon>
        <taxon>Streptophyta</taxon>
        <taxon>Embryophyta</taxon>
        <taxon>Tracheophyta</taxon>
        <taxon>Spermatophyta</taxon>
        <taxon>Magnoliopsida</taxon>
        <taxon>Liliopsida</taxon>
        <taxon>Araceae</taxon>
        <taxon>Lemnoideae</taxon>
        <taxon>Spirodela</taxon>
    </lineage>
</organism>
<proteinExistence type="inferred from homology"/>
<dbReference type="FunFam" id="3.90.1150.10:FF:000007">
    <property type="entry name" value="Glycine dehydrogenase (decarboxylating), mitochondrial"/>
    <property type="match status" value="1"/>
</dbReference>
<keyword evidence="3 7" id="KW-0663">Pyridoxal phosphate</keyword>
<evidence type="ECO:0000313" key="12">
    <source>
        <dbReference type="Proteomes" id="UP000663760"/>
    </source>
</evidence>
<dbReference type="InterPro" id="IPR015421">
    <property type="entry name" value="PyrdxlP-dep_Trfase_major"/>
</dbReference>
<dbReference type="InterPro" id="IPR015422">
    <property type="entry name" value="PyrdxlP-dep_Trfase_small"/>
</dbReference>
<dbReference type="Gene3D" id="3.90.1150.10">
    <property type="entry name" value="Aspartate Aminotransferase, domain 1"/>
    <property type="match status" value="2"/>
</dbReference>
<dbReference type="FunFam" id="3.40.640.10:FF:000007">
    <property type="entry name" value="glycine dehydrogenase (Decarboxylating), mitochondrial"/>
    <property type="match status" value="1"/>
</dbReference>
<dbReference type="GO" id="GO:0016594">
    <property type="term" value="F:glycine binding"/>
    <property type="evidence" value="ECO:0007669"/>
    <property type="project" value="TreeGrafter"/>
</dbReference>
<comment type="catalytic activity">
    <reaction evidence="6 8">
        <text>N(6)-[(R)-lipoyl]-L-lysyl-[glycine-cleavage complex H protein] + glycine + H(+) = N(6)-[(R)-S(8)-aminomethyldihydrolipoyl]-L-lysyl-[glycine-cleavage complex H protein] + CO2</text>
        <dbReference type="Rhea" id="RHEA:24304"/>
        <dbReference type="Rhea" id="RHEA-COMP:10494"/>
        <dbReference type="Rhea" id="RHEA-COMP:10495"/>
        <dbReference type="ChEBI" id="CHEBI:15378"/>
        <dbReference type="ChEBI" id="CHEBI:16526"/>
        <dbReference type="ChEBI" id="CHEBI:57305"/>
        <dbReference type="ChEBI" id="CHEBI:83099"/>
        <dbReference type="ChEBI" id="CHEBI:83143"/>
        <dbReference type="EC" id="1.4.4.2"/>
    </reaction>
</comment>
<gene>
    <name evidence="11" type="ORF">SI8410_15019460</name>
</gene>
<keyword evidence="8" id="KW-0809">Transit peptide</keyword>
<keyword evidence="12" id="KW-1185">Reference proteome</keyword>
<dbReference type="PANTHER" id="PTHR11773">
    <property type="entry name" value="GLYCINE DEHYDROGENASE, DECARBOXYLATING"/>
    <property type="match status" value="1"/>
</dbReference>
<dbReference type="InterPro" id="IPR020581">
    <property type="entry name" value="GDC_P"/>
</dbReference>
<evidence type="ECO:0000256" key="6">
    <source>
        <dbReference type="ARBA" id="ARBA00049026"/>
    </source>
</evidence>
<dbReference type="HAMAP" id="MF_00711">
    <property type="entry name" value="GcvP"/>
    <property type="match status" value="1"/>
</dbReference>
<dbReference type="Gene3D" id="3.40.640.10">
    <property type="entry name" value="Type I PLP-dependent aspartate aminotransferase-like (Major domain)"/>
    <property type="match status" value="2"/>
</dbReference>
<dbReference type="InterPro" id="IPR003437">
    <property type="entry name" value="GcvP"/>
</dbReference>
<feature type="domain" description="Glycine cleavage system P-protein N-terminal" evidence="9">
    <location>
        <begin position="93"/>
        <end position="519"/>
    </location>
</feature>
<dbReference type="Pfam" id="PF21478">
    <property type="entry name" value="GcvP2_C"/>
    <property type="match status" value="1"/>
</dbReference>
<dbReference type="NCBIfam" id="NF003346">
    <property type="entry name" value="PRK04366.1"/>
    <property type="match status" value="1"/>
</dbReference>
<dbReference type="OrthoDB" id="6537869at2759"/>
<feature type="modified residue" description="N6-(pyridoxal phosphate)lysine" evidence="7">
    <location>
        <position position="785"/>
    </location>
</feature>
<dbReference type="FunFam" id="3.40.640.10:FF:000005">
    <property type="entry name" value="Glycine dehydrogenase (decarboxylating), mitochondrial"/>
    <property type="match status" value="1"/>
</dbReference>
<dbReference type="GO" id="GO:0005739">
    <property type="term" value="C:mitochondrion"/>
    <property type="evidence" value="ECO:0007669"/>
    <property type="project" value="UniProtKB-SubCell"/>
</dbReference>
<dbReference type="InterPro" id="IPR049316">
    <property type="entry name" value="GDC-P_C"/>
</dbReference>
<feature type="domain" description="Glycine cleavage system P-protein N-terminal" evidence="9">
    <location>
        <begin position="537"/>
        <end position="812"/>
    </location>
</feature>
<evidence type="ECO:0000256" key="8">
    <source>
        <dbReference type="RuleBase" id="RU364056"/>
    </source>
</evidence>
<feature type="domain" description="Glycine dehydrogenase C-terminal" evidence="10">
    <location>
        <begin position="863"/>
        <end position="984"/>
    </location>
</feature>
<dbReference type="GO" id="GO:0009941">
    <property type="term" value="C:chloroplast envelope"/>
    <property type="evidence" value="ECO:0007669"/>
    <property type="project" value="TreeGrafter"/>
</dbReference>
<sequence length="1050" mass="113871">MERARKLANRAILDRLVHLTRQRPRPLQPHLISSRYVSSLARSIFPNQSPSVPSSPLPSVDLLPRNAAAAATAAQRRSISVEALKPSDTFQRRHNSATPDEQVKMAEACGFPGMEQLIDATVPKAIRLPSMEFSKFDEGLTESQMVDHMKYLADKNKVFKSFIGMGYYGTHVPAVILRNIMENPGWYTQYTPYQAEIAQGRLESLLNFQTMITDITGLPMSNASLLDEGTAAAEAMAMCNNIQKGKKKTFLIAANCHPQTIDICRTRAEGFALKVVTADLKDFDYSSGDVCGVLVQYPGTEGEVLDYSDFIKNAHANGVKVVMASDLLALTVLKPPGELGADIVVGSAQRFGVPMGYGGPHAAFLATSQEYKRMMPGRIIGVSVDSTGKPALRMAMQTREQHIRRDKATSNICTAQALLANMAAMYAVYHGPAGLKAIGERVHGLASTFASGLKKLGTVTVQELPFFDTVKVKCADAHAIAEAAYKHEINLRVVDSETITVAFDETTTLEDVDTLFKVFSGGKAVGFTAASLAPEVSTVIPSGLIRKSPYLTHPIFNMYHTEHELLRYISLLQSKDLSLCHSMIPLGSCTMKLNATVEMMPVTWPNFANVHPFAPTEQALGYQEMFENLGDLLCTVTGFDSFSLQPNAGAAGEYAGLMVIRAYHMSRGDSHRNVCIIPVSAHGTNPASAAMCGMKIVAVGTDSKGNINIEELRKAAETHKDNLSALMVTYPSTHGVYEEGIDEICKIIHDNGGQVYMDGANMNAQVGLTSPGWIGADVCHLNLHKTFCIPHGGGGPGMGPIGVKKHLAPFLPSHPVVSTGGIPLPEKTEPLGTISAAPWGSALILPISYSYIAMMGSKGLTDASKIAILNANYMAKRLENHYPILFRGVNGTVAHEFIVDLRGFKATAGIEPEDIAKRLIDYGFHGPTMSWPVPGTLMIEPTESESKVELDRFCDALISIREEIAQIESGKADINNNVLKGAPHPPSLLMGDTWTKPYTREYAAFPAPWLRSAKFWPTTGRVDNVYGDRNLICTLLPVSQMAEEQAVASA</sequence>
<dbReference type="GO" id="GO:0019464">
    <property type="term" value="P:glycine decarboxylation via glycine cleavage system"/>
    <property type="evidence" value="ECO:0007669"/>
    <property type="project" value="TreeGrafter"/>
</dbReference>
<comment type="subcellular location">
    <subcellularLocation>
        <location evidence="8">Mitochondrion</location>
    </subcellularLocation>
</comment>
<evidence type="ECO:0000256" key="5">
    <source>
        <dbReference type="ARBA" id="ARBA00046415"/>
    </source>
</evidence>
<dbReference type="InterPro" id="IPR049315">
    <property type="entry name" value="GDC-P_N"/>
</dbReference>
<dbReference type="GO" id="GO:0005960">
    <property type="term" value="C:glycine cleavage complex"/>
    <property type="evidence" value="ECO:0007669"/>
    <property type="project" value="TreeGrafter"/>
</dbReference>
<comment type="subunit">
    <text evidence="5">Homodimer. The glycine cleavage system is composed of four proteins: P, T, L and H.</text>
</comment>
<dbReference type="FunFam" id="3.90.1150.10:FF:000025">
    <property type="entry name" value="Glycine cleavage system P protein"/>
    <property type="match status" value="1"/>
</dbReference>
<evidence type="ECO:0000259" key="10">
    <source>
        <dbReference type="Pfam" id="PF21478"/>
    </source>
</evidence>
<reference evidence="11" key="1">
    <citation type="submission" date="2020-02" db="EMBL/GenBank/DDBJ databases">
        <authorList>
            <person name="Scholz U."/>
            <person name="Mascher M."/>
            <person name="Fiebig A."/>
        </authorList>
    </citation>
    <scope>NUCLEOTIDE SEQUENCE</scope>
</reference>
<dbReference type="EMBL" id="LR746278">
    <property type="protein sequence ID" value="CAA7408782.1"/>
    <property type="molecule type" value="Genomic_DNA"/>
</dbReference>
<accession>A0A7I8LG44</accession>
<comment type="function">
    <text evidence="8">The glycine cleavage system catalyzes the degradation of glycine.</text>
</comment>
<dbReference type="SUPFAM" id="SSF53383">
    <property type="entry name" value="PLP-dependent transferases"/>
    <property type="match status" value="2"/>
</dbReference>
<dbReference type="CDD" id="cd00613">
    <property type="entry name" value="GDC-P"/>
    <property type="match status" value="2"/>
</dbReference>